<evidence type="ECO:0000256" key="5">
    <source>
        <dbReference type="SAM" id="Phobius"/>
    </source>
</evidence>
<feature type="transmembrane region" description="Helical" evidence="5">
    <location>
        <begin position="150"/>
        <end position="170"/>
    </location>
</feature>
<evidence type="ECO:0000259" key="6">
    <source>
        <dbReference type="PROSITE" id="PS51123"/>
    </source>
</evidence>
<reference evidence="8" key="1">
    <citation type="submission" date="2016-04" db="EMBL/GenBank/DDBJ databases">
        <title>Complete Genome Sequences of Twelve Strains of a Stable Defined Moderately Diverse Mouse Microbiota 2 (sDMDMm2).</title>
        <authorList>
            <person name="Uchimura Y."/>
            <person name="Wyss M."/>
            <person name="Brugiroux S."/>
            <person name="Limenitakis J.P."/>
            <person name="Stecher B."/>
            <person name="McCoy K.D."/>
            <person name="Macpherson A.J."/>
        </authorList>
    </citation>
    <scope>NUCLEOTIDE SEQUENCE [LARGE SCALE GENOMIC DNA]</scope>
    <source>
        <strain evidence="8">YL27</strain>
    </source>
</reference>
<dbReference type="OrthoDB" id="1453138at2"/>
<keyword evidence="5" id="KW-1133">Transmembrane helix</keyword>
<evidence type="ECO:0000256" key="3">
    <source>
        <dbReference type="ARBA" id="ARBA00023237"/>
    </source>
</evidence>
<accession>A0A1B1SBM7</accession>
<dbReference type="AlphaFoldDB" id="A0A1B1SBM7"/>
<dbReference type="SUPFAM" id="SSF103088">
    <property type="entry name" value="OmpA-like"/>
    <property type="match status" value="1"/>
</dbReference>
<proteinExistence type="predicted"/>
<dbReference type="InterPro" id="IPR006664">
    <property type="entry name" value="OMP_bac"/>
</dbReference>
<keyword evidence="5" id="KW-0812">Transmembrane</keyword>
<dbReference type="Gene3D" id="3.30.1330.60">
    <property type="entry name" value="OmpA-like domain"/>
    <property type="match status" value="1"/>
</dbReference>
<dbReference type="GeneID" id="65537452"/>
<dbReference type="PANTHER" id="PTHR30329">
    <property type="entry name" value="STATOR ELEMENT OF FLAGELLAR MOTOR COMPLEX"/>
    <property type="match status" value="1"/>
</dbReference>
<dbReference type="EMBL" id="CP015402">
    <property type="protein sequence ID" value="ANU64233.1"/>
    <property type="molecule type" value="Genomic_DNA"/>
</dbReference>
<evidence type="ECO:0000313" key="8">
    <source>
        <dbReference type="Proteomes" id="UP000186351"/>
    </source>
</evidence>
<evidence type="ECO:0000256" key="4">
    <source>
        <dbReference type="PROSITE-ProRule" id="PRU00473"/>
    </source>
</evidence>
<protein>
    <recommendedName>
        <fullName evidence="6">OmpA-like domain-containing protein</fullName>
    </recommendedName>
</protein>
<evidence type="ECO:0000256" key="2">
    <source>
        <dbReference type="ARBA" id="ARBA00023136"/>
    </source>
</evidence>
<name>A0A1B1SBM7_9BACT</name>
<dbReference type="CDD" id="cd07185">
    <property type="entry name" value="OmpA_C-like"/>
    <property type="match status" value="1"/>
</dbReference>
<keyword evidence="3" id="KW-0998">Cell outer membrane</keyword>
<dbReference type="InterPro" id="IPR050330">
    <property type="entry name" value="Bact_OuterMem_StrucFunc"/>
</dbReference>
<feature type="domain" description="OmpA-like" evidence="6">
    <location>
        <begin position="255"/>
        <end position="364"/>
    </location>
</feature>
<dbReference type="RefSeq" id="WP_068961521.1">
    <property type="nucleotide sequence ID" value="NZ_CAJTAP010000001.1"/>
</dbReference>
<dbReference type="KEGG" id="pary:A4V02_11270"/>
<dbReference type="PROSITE" id="PS51123">
    <property type="entry name" value="OMPA_2"/>
    <property type="match status" value="1"/>
</dbReference>
<dbReference type="GO" id="GO:0009279">
    <property type="term" value="C:cell outer membrane"/>
    <property type="evidence" value="ECO:0007669"/>
    <property type="project" value="UniProtKB-SubCell"/>
</dbReference>
<comment type="subcellular location">
    <subcellularLocation>
        <location evidence="1">Cell outer membrane</location>
    </subcellularLocation>
</comment>
<dbReference type="Pfam" id="PF00691">
    <property type="entry name" value="OmpA"/>
    <property type="match status" value="1"/>
</dbReference>
<evidence type="ECO:0000256" key="1">
    <source>
        <dbReference type="ARBA" id="ARBA00004442"/>
    </source>
</evidence>
<organism evidence="7 8">
    <name type="scientific">Muribaculum intestinale</name>
    <dbReference type="NCBI Taxonomy" id="1796646"/>
    <lineage>
        <taxon>Bacteria</taxon>
        <taxon>Pseudomonadati</taxon>
        <taxon>Bacteroidota</taxon>
        <taxon>Bacteroidia</taxon>
        <taxon>Bacteroidales</taxon>
        <taxon>Muribaculaceae</taxon>
        <taxon>Muribaculum</taxon>
    </lineage>
</organism>
<dbReference type="Proteomes" id="UP000186351">
    <property type="component" value="Chromosome"/>
</dbReference>
<keyword evidence="2 4" id="KW-0472">Membrane</keyword>
<gene>
    <name evidence="7" type="ORF">A4V02_11270</name>
</gene>
<dbReference type="InterPro" id="IPR006665">
    <property type="entry name" value="OmpA-like"/>
</dbReference>
<sequence>MASKIRVYGQAQNLTALGIIHAYMKLYPEATIEDLRNAFPDALSPDKGVAEIFIDADTPDADEHYFTSADEVIETADGKRVAMAKLWTKPSYDNLVRRAADYDIEVAEFEHQQQVGKKGSYYIEYVNGFVPGDEVETVQQYEESKMKRGCLGWLWVLLGIFLIFLIALFIGKCCSKDDTVVPAGEITETAIIVDEAGGGAQTGANGVAGQNAGTDASSVNSSTGAAVSDATGAATAKVTGNTGTCTTAPAEAVAQIEKYQKQFDAIEYPVGEYQLKPDAKAILDNVARIMKENPGMKITVNGYASREGNPQANQVLSDKRAATVVDYLVSKGVAPDCLKASGLNTSDPISKELSPNRRIDFVVE</sequence>
<dbReference type="InterPro" id="IPR036737">
    <property type="entry name" value="OmpA-like_sf"/>
</dbReference>
<keyword evidence="8" id="KW-1185">Reference proteome</keyword>
<accession>A0A1Z2XGV3</accession>
<evidence type="ECO:0000313" key="7">
    <source>
        <dbReference type="EMBL" id="ANU64233.1"/>
    </source>
</evidence>
<dbReference type="STRING" id="1796646.A4V02_11270"/>
<dbReference type="PRINTS" id="PR01021">
    <property type="entry name" value="OMPADOMAIN"/>
</dbReference>
<dbReference type="PANTHER" id="PTHR30329:SF21">
    <property type="entry name" value="LIPOPROTEIN YIAD-RELATED"/>
    <property type="match status" value="1"/>
</dbReference>